<name>A0A8C4K798_DRONO</name>
<sequence length="2028" mass="227270">MATGGVPFEEGMNDQDLPSWSNESLDDRLNNTDWGSQQKKANRPSEKNKKKLGGEAETRLTNDISPESSPGMGRRKTRTPHSFPHARYMTQMSVPEQAELERLKQRINFSDLDQRSIGSDSQGRATAANNKRQLNENRKPFNFLSLQINTNKSKDSASGSQKKESGGSLQCKELFGVALSKDFLQNCQVSTQEDGRGEPAMDSSQIVSRLVQIRDYIAKASSMRDDLVEKNERSANVERLSHLIDHLKEQEKSYLKFLQRMLARDPQQEAKEELENLKKQHDLLKRMLQQQEQLKALQGRQAALLALQHKAEQAIAVMDDSGMKGDGTKPVENFVTETTGSVSGVSLTSELNEELNDLIQRFHNQLHDSQTQSVPDNRRQAESLSLTREISQSRNSSMSEHLSDEKAQLFNKMRMLQGKKQKMDKLLGELHTLRDQHLNNSSFFPASGSPQRSIDQRSTTSAASAPVGIVTVVNGESNSLASSAAYPPDCLASQNESEEDDNLNPTEKLQKLNEVRKRLNELRELVHYYEQTSDMMTDAVNENTKEEEETEESESDSEHEDPQPVTNIRNPQGISSWSEMNSNSNIQCGTNNRDGRHLNTDCEINNRSAANIRTLKISSALDCHNREDDKGVDLPQGEDDEVEEDRVSEDSVSSHRSSLGDAAGDAEFEQKISRLIAAKQKLRQLQNLAAMVQDDDLEPQAAIANRSNVGDLFLGDVEETKQQPNNARAGTNKLQKDVGLNEKAREKFYEAKLQQQQRELKQLQEERRKLIEIQEKIQALQKACPDLQLSGSFGSCPANRQISPAASTPAMNECNAAAKPLLELDESVPVGNELWSEMRRHEILREELRQRRKQLEALMAEHQRRRELAETISTVAASVKSEGSEAQCTPQQSRTEKTMATWGGSTQCALDEEDGDEDGYLSDGLGQAEEEEENEESSSNDSFSIYPNNNIPESTFCVKENKDRWKNCRPLSADGNYRPLSKTRQQQNISMRRQENLRWVSELSYVEEKEQWQEQINQLKKQLEFSVSICQTLMQDQQTLSCLLQTLLTGPYSMMPSNVASPQVHLIMHQLNQCYTQLTWQQNNVQRLKQMLNDLMRQQEEQQHQEKPSKKERDSSAPPPPSPTVFCPFSFPPQPVNLFNIPGFTNFSSFAPGINYNPVFPSGFGDFAHNISPHSEQQQQHPVDHNASGKTEYTAFPKPFESSSSNGTEKQRYLIQPEEEMENKSVWLNDSQEAKQDDQSYLKAGFAVSVQNTASSHKNQSDMGRRREFDEESLESFSSMPDPVDPTTVTKTFKSRKASAQASLASRDKTPKSKNKRKSSSQLKGRIRSTGYESASASSMCEPCKSNKSRHSEEVVHAKVFSKRNREQLEKIIKYSRSTEMSSAHARRILQQSNRNACIEVPETGSDLSMFEALRDTIYSEVATLISQNESRPHFLIELFHELQLLNTDYLRQRALYALQDIVTRHLSETREKRKCAKSLNSATWMASNSELTPSESLASTDDETFEKNLPTGACQDCEQNDADNGSTMSTSSNFEPFATDDLGNTVIHLDQALARMREYERMKIEAESTLGSEGCSIVLNDLNMFPCPLLLQGPNTSESLCGPQSSEVSAVPCPRIDTQQLDRQIKAIMKEVIPFLKEHMDEICSSQLLTSVRRMVLTLTQQNDESKEFVKFFHKQLGSILQDSLAKFAGRKLKDCGEDLLVEISEVLFNELAFFKLMQDLDNNSISVKQRCKRKTETAEVVQSNAKEKGFGFCSLTFLSDASGKVLTKIQQITSIGKSNLKVFLHRFASGLSKAETQALTNYGSGEDENEDEEIEFEEGPVDVQTSLQASSETTTENQQTFNQELNKTKDSEILSSEQESVKGEQDVATVLPHYLNVLENTPPLTVNTPESFITNMKTEESSSSLPVDETQTLDTACVGSKSSTGSSESSMAGSPDTESPVLVNEYEAGSGNVSQKSDEDDFVKVEDLPLKLTVYSEADLMKKMATEAQTSSLCDELLDGGVAQDQELVGDAQTLKEPETVGAQSA</sequence>
<feature type="compositionally biased region" description="Low complexity" evidence="2">
    <location>
        <begin position="1921"/>
        <end position="1936"/>
    </location>
</feature>
<dbReference type="GO" id="GO:0071539">
    <property type="term" value="P:protein localization to centrosome"/>
    <property type="evidence" value="ECO:0007669"/>
    <property type="project" value="InterPro"/>
</dbReference>
<dbReference type="Ensembl" id="ENSDNVT00000021561.1">
    <property type="protein sequence ID" value="ENSDNVP00000017925.1"/>
    <property type="gene ID" value="ENSDNVG00000009864.1"/>
</dbReference>
<organism evidence="4 5">
    <name type="scientific">Dromaius novaehollandiae</name>
    <name type="common">Emu</name>
    <dbReference type="NCBI Taxonomy" id="8790"/>
    <lineage>
        <taxon>Eukaryota</taxon>
        <taxon>Metazoa</taxon>
        <taxon>Chordata</taxon>
        <taxon>Craniata</taxon>
        <taxon>Vertebrata</taxon>
        <taxon>Euteleostomi</taxon>
        <taxon>Archelosauria</taxon>
        <taxon>Archosauria</taxon>
        <taxon>Dinosauria</taxon>
        <taxon>Saurischia</taxon>
        <taxon>Theropoda</taxon>
        <taxon>Coelurosauria</taxon>
        <taxon>Aves</taxon>
        <taxon>Palaeognathae</taxon>
        <taxon>Casuariiformes</taxon>
        <taxon>Dromaiidae</taxon>
        <taxon>Dromaius</taxon>
    </lineage>
</organism>
<keyword evidence="5" id="KW-1185">Reference proteome</keyword>
<feature type="coiled-coil region" evidence="1">
    <location>
        <begin position="668"/>
        <end position="695"/>
    </location>
</feature>
<feature type="region of interest" description="Disordered" evidence="2">
    <location>
        <begin position="485"/>
        <end position="508"/>
    </location>
</feature>
<feature type="compositionally biased region" description="Acidic residues" evidence="2">
    <location>
        <begin position="636"/>
        <end position="647"/>
    </location>
</feature>
<accession>A0A8C4K798</accession>
<dbReference type="Proteomes" id="UP000694423">
    <property type="component" value="Unplaced"/>
</dbReference>
<feature type="region of interest" description="Disordered" evidence="2">
    <location>
        <begin position="530"/>
        <end position="592"/>
    </location>
</feature>
<feature type="region of interest" description="Disordered" evidence="2">
    <location>
        <begin position="441"/>
        <end position="463"/>
    </location>
</feature>
<dbReference type="PANTHER" id="PTHR14164:SF12">
    <property type="entry name" value="PERICENTRIOLAR MATERIAL 1 PROTEIN"/>
    <property type="match status" value="1"/>
</dbReference>
<feature type="region of interest" description="Disordered" evidence="2">
    <location>
        <begin position="1252"/>
        <end position="1346"/>
    </location>
</feature>
<dbReference type="GO" id="GO:0034454">
    <property type="term" value="P:microtubule anchoring at centrosome"/>
    <property type="evidence" value="ECO:0007669"/>
    <property type="project" value="InterPro"/>
</dbReference>
<feature type="compositionally biased region" description="Low complexity" evidence="2">
    <location>
        <begin position="1275"/>
        <end position="1290"/>
    </location>
</feature>
<feature type="compositionally biased region" description="Polar residues" evidence="2">
    <location>
        <begin position="116"/>
        <end position="132"/>
    </location>
</feature>
<feature type="compositionally biased region" description="Polar residues" evidence="2">
    <location>
        <begin position="1523"/>
        <end position="1535"/>
    </location>
</feature>
<dbReference type="GO" id="GO:0036064">
    <property type="term" value="C:ciliary basal body"/>
    <property type="evidence" value="ECO:0007669"/>
    <property type="project" value="TreeGrafter"/>
</dbReference>
<evidence type="ECO:0000313" key="4">
    <source>
        <dbReference type="Ensembl" id="ENSDNVP00000017925.1"/>
    </source>
</evidence>
<feature type="compositionally biased region" description="Polar residues" evidence="2">
    <location>
        <begin position="382"/>
        <end position="400"/>
    </location>
</feature>
<keyword evidence="1" id="KW-0175">Coiled coil</keyword>
<feature type="region of interest" description="Disordered" evidence="2">
    <location>
        <begin position="367"/>
        <end position="402"/>
    </location>
</feature>
<evidence type="ECO:0000259" key="3">
    <source>
        <dbReference type="Pfam" id="PF15717"/>
    </source>
</evidence>
<feature type="region of interest" description="Disordered" evidence="2">
    <location>
        <begin position="1098"/>
        <end position="1127"/>
    </location>
</feature>
<feature type="domain" description="Pericentriolar material 1 protein C-terminal" evidence="3">
    <location>
        <begin position="1405"/>
        <end position="1750"/>
    </location>
</feature>
<feature type="region of interest" description="Disordered" evidence="2">
    <location>
        <begin position="625"/>
        <end position="664"/>
    </location>
</feature>
<feature type="compositionally biased region" description="Acidic residues" evidence="2">
    <location>
        <begin position="910"/>
        <end position="920"/>
    </location>
</feature>
<feature type="region of interest" description="Disordered" evidence="2">
    <location>
        <begin position="1491"/>
        <end position="1537"/>
    </location>
</feature>
<feature type="coiled-coil region" evidence="1">
    <location>
        <begin position="1002"/>
        <end position="1029"/>
    </location>
</feature>
<feature type="compositionally biased region" description="Basic and acidic residues" evidence="2">
    <location>
        <begin position="43"/>
        <end position="60"/>
    </location>
</feature>
<feature type="compositionally biased region" description="Polar residues" evidence="2">
    <location>
        <begin position="1172"/>
        <end position="1181"/>
    </location>
</feature>
<protein>
    <submittedName>
        <fullName evidence="4">Pericentriolar material 1</fullName>
    </submittedName>
</protein>
<feature type="compositionally biased region" description="Polar residues" evidence="2">
    <location>
        <begin position="564"/>
        <end position="592"/>
    </location>
</feature>
<feature type="compositionally biased region" description="Acidic residues" evidence="2">
    <location>
        <begin position="928"/>
        <end position="938"/>
    </location>
</feature>
<feature type="compositionally biased region" description="Basic and acidic residues" evidence="2">
    <location>
        <begin position="1259"/>
        <end position="1269"/>
    </location>
</feature>
<gene>
    <name evidence="4" type="primary">PCM1</name>
</gene>
<reference evidence="4" key="2">
    <citation type="submission" date="2025-09" db="UniProtKB">
        <authorList>
            <consortium name="Ensembl"/>
        </authorList>
    </citation>
    <scope>IDENTIFICATION</scope>
</reference>
<dbReference type="GO" id="GO:1905515">
    <property type="term" value="P:non-motile cilium assembly"/>
    <property type="evidence" value="ECO:0007669"/>
    <property type="project" value="TreeGrafter"/>
</dbReference>
<feature type="region of interest" description="Disordered" evidence="2">
    <location>
        <begin position="1803"/>
        <end position="1866"/>
    </location>
</feature>
<feature type="compositionally biased region" description="Low complexity" evidence="2">
    <location>
        <begin position="1834"/>
        <end position="1847"/>
    </location>
</feature>
<feature type="compositionally biased region" description="Acidic residues" evidence="2">
    <location>
        <begin position="545"/>
        <end position="559"/>
    </location>
</feature>
<feature type="region of interest" description="Disordered" evidence="2">
    <location>
        <begin position="907"/>
        <end position="947"/>
    </location>
</feature>
<evidence type="ECO:0000313" key="5">
    <source>
        <dbReference type="Proteomes" id="UP000694423"/>
    </source>
</evidence>
<feature type="compositionally biased region" description="Basic and acidic residues" evidence="2">
    <location>
        <begin position="1098"/>
        <end position="1115"/>
    </location>
</feature>
<feature type="domain" description="Pericentriolar material 1 protein C-terminal" evidence="3">
    <location>
        <begin position="1792"/>
        <end position="1999"/>
    </location>
</feature>
<dbReference type="Pfam" id="PF15717">
    <property type="entry name" value="PCM1_C"/>
    <property type="match status" value="2"/>
</dbReference>
<feature type="coiled-coil region" evidence="1">
    <location>
        <begin position="267"/>
        <end position="294"/>
    </location>
</feature>
<evidence type="ECO:0000256" key="1">
    <source>
        <dbReference type="SAM" id="Coils"/>
    </source>
</evidence>
<dbReference type="GO" id="GO:0034451">
    <property type="term" value="C:centriolar satellite"/>
    <property type="evidence" value="ECO:0007669"/>
    <property type="project" value="TreeGrafter"/>
</dbReference>
<reference evidence="4" key="1">
    <citation type="submission" date="2025-08" db="UniProtKB">
        <authorList>
            <consortium name="Ensembl"/>
        </authorList>
    </citation>
    <scope>IDENTIFICATION</scope>
</reference>
<feature type="compositionally biased region" description="Acidic residues" evidence="2">
    <location>
        <begin position="1807"/>
        <end position="1822"/>
    </location>
</feature>
<feature type="region of interest" description="Disordered" evidence="2">
    <location>
        <begin position="1"/>
        <end position="84"/>
    </location>
</feature>
<dbReference type="PANTHER" id="PTHR14164">
    <property type="entry name" value="PERICENTRIOLAR MATERIAL 1-RELATED"/>
    <property type="match status" value="1"/>
</dbReference>
<feature type="region of interest" description="Disordered" evidence="2">
    <location>
        <begin position="1916"/>
        <end position="1941"/>
    </location>
</feature>
<proteinExistence type="predicted"/>
<dbReference type="InterPro" id="IPR024138">
    <property type="entry name" value="Pericentriolar_Pcm1"/>
</dbReference>
<feature type="compositionally biased region" description="Polar residues" evidence="2">
    <location>
        <begin position="1491"/>
        <end position="1500"/>
    </location>
</feature>
<feature type="coiled-coil region" evidence="1">
    <location>
        <begin position="838"/>
        <end position="872"/>
    </location>
</feature>
<evidence type="ECO:0000256" key="2">
    <source>
        <dbReference type="SAM" id="MobiDB-lite"/>
    </source>
</evidence>
<feature type="region of interest" description="Disordered" evidence="2">
    <location>
        <begin position="111"/>
        <end position="141"/>
    </location>
</feature>
<dbReference type="InterPro" id="IPR031446">
    <property type="entry name" value="PCM1_C"/>
</dbReference>
<feature type="region of interest" description="Disordered" evidence="2">
    <location>
        <begin position="1169"/>
        <end position="1211"/>
    </location>
</feature>
<feature type="coiled-coil region" evidence="1">
    <location>
        <begin position="746"/>
        <end position="783"/>
    </location>
</feature>